<keyword evidence="10" id="KW-1185">Reference proteome</keyword>
<dbReference type="SUPFAM" id="SSF82649">
    <property type="entry name" value="SufE/NifU"/>
    <property type="match status" value="1"/>
</dbReference>
<reference evidence="9 10" key="1">
    <citation type="submission" date="2018-11" db="EMBL/GenBank/DDBJ databases">
        <title>Genomic Encyclopedia of Type Strains, Phase IV (KMG-IV): sequencing the most valuable type-strain genomes for metagenomic binning, comparative biology and taxonomic classification.</title>
        <authorList>
            <person name="Goeker M."/>
        </authorList>
    </citation>
    <scope>NUCLEOTIDE SEQUENCE [LARGE SCALE GENOMIC DNA]</scope>
    <source>
        <strain evidence="9 10">DSM 29158</strain>
    </source>
</reference>
<comment type="caution">
    <text evidence="9">The sequence shown here is derived from an EMBL/GenBank/DDBJ whole genome shotgun (WGS) entry which is preliminary data.</text>
</comment>
<dbReference type="GO" id="GO:0009249">
    <property type="term" value="P:protein lipoylation"/>
    <property type="evidence" value="ECO:0007669"/>
    <property type="project" value="InterPro"/>
</dbReference>
<comment type="catalytic activity">
    <reaction evidence="7">
        <text>L-lysyl-[lipoyl-carrier protein] + (R)-lipoate + ATP = N(6)-[(R)-lipoyl]-L-lysyl-[lipoyl-carrier protein] + AMP + diphosphate + H(+)</text>
        <dbReference type="Rhea" id="RHEA:49288"/>
        <dbReference type="Rhea" id="RHEA-COMP:10500"/>
        <dbReference type="Rhea" id="RHEA-COMP:10502"/>
        <dbReference type="ChEBI" id="CHEBI:15378"/>
        <dbReference type="ChEBI" id="CHEBI:29969"/>
        <dbReference type="ChEBI" id="CHEBI:30616"/>
        <dbReference type="ChEBI" id="CHEBI:33019"/>
        <dbReference type="ChEBI" id="CHEBI:83088"/>
        <dbReference type="ChEBI" id="CHEBI:83099"/>
        <dbReference type="ChEBI" id="CHEBI:456215"/>
        <dbReference type="EC" id="6.3.1.20"/>
    </reaction>
</comment>
<gene>
    <name evidence="9" type="ORF">EDD62_1118</name>
</gene>
<dbReference type="RefSeq" id="WP_123807860.1">
    <property type="nucleotide sequence ID" value="NZ_RKRK01000003.1"/>
</dbReference>
<dbReference type="SUPFAM" id="SSF55681">
    <property type="entry name" value="Class II aaRS and biotin synthetases"/>
    <property type="match status" value="1"/>
</dbReference>
<dbReference type="Pfam" id="PF21948">
    <property type="entry name" value="LplA-B_cat"/>
    <property type="match status" value="1"/>
</dbReference>
<comment type="pathway">
    <text evidence="1">Protein modification; protein lipoylation via exogenous pathway; protein N(6)-(lipoyl)lysine from lipoate: step 2/2.</text>
</comment>
<proteinExistence type="predicted"/>
<dbReference type="InterPro" id="IPR004143">
    <property type="entry name" value="BPL_LPL_catalytic"/>
</dbReference>
<dbReference type="CDD" id="cd16443">
    <property type="entry name" value="LplA"/>
    <property type="match status" value="1"/>
</dbReference>
<evidence type="ECO:0000313" key="10">
    <source>
        <dbReference type="Proteomes" id="UP000277108"/>
    </source>
</evidence>
<dbReference type="OrthoDB" id="9788148at2"/>
<evidence type="ECO:0000256" key="2">
    <source>
        <dbReference type="ARBA" id="ARBA00005124"/>
    </source>
</evidence>
<feature type="domain" description="BPL/LPL catalytic" evidence="8">
    <location>
        <begin position="28"/>
        <end position="215"/>
    </location>
</feature>
<evidence type="ECO:0000256" key="7">
    <source>
        <dbReference type="ARBA" id="ARBA00048037"/>
    </source>
</evidence>
<evidence type="ECO:0000313" key="9">
    <source>
        <dbReference type="EMBL" id="RPF56482.1"/>
    </source>
</evidence>
<dbReference type="GO" id="GO:0016979">
    <property type="term" value="F:lipoate-protein ligase activity"/>
    <property type="evidence" value="ECO:0007669"/>
    <property type="project" value="UniProtKB-EC"/>
</dbReference>
<dbReference type="UniPathway" id="UPA00537">
    <property type="reaction ID" value="UER00594"/>
</dbReference>
<evidence type="ECO:0000256" key="4">
    <source>
        <dbReference type="ARBA" id="ARBA00022598"/>
    </source>
</evidence>
<dbReference type="InterPro" id="IPR019491">
    <property type="entry name" value="Lipoate_protein_ligase_C"/>
</dbReference>
<evidence type="ECO:0000259" key="8">
    <source>
        <dbReference type="PROSITE" id="PS51733"/>
    </source>
</evidence>
<evidence type="ECO:0000256" key="3">
    <source>
        <dbReference type="ARBA" id="ARBA00012367"/>
    </source>
</evidence>
<dbReference type="Proteomes" id="UP000277108">
    <property type="component" value="Unassembled WGS sequence"/>
</dbReference>
<dbReference type="PANTHER" id="PTHR12561:SF3">
    <property type="entry name" value="LIPOYLTRANSFERASE 1, MITOCHONDRIAL"/>
    <property type="match status" value="1"/>
</dbReference>
<dbReference type="InterPro" id="IPR004562">
    <property type="entry name" value="LipoylTrfase_LipoateP_Ligase"/>
</dbReference>
<sequence length="330" mass="37577">MKFIDHKGINDAQINLAMEEYVLHNVPLDEDDYFLFYVNSPSIIIGKNQNTIEEVNQSYVDQHNITVVRRISGGGAVYHDLDNLNYSFITKDDGNSFHNFKKFTQPIVDVLNDLGVPAELSGRNDIVVNGRKVSGNAMVSVKGRMFCHGTLMLDSAIEEVVNALQVKDIKIKSKGIKSIRSRVANINEFLDEPLTIESLKEKILSYIFGGLDQVKEYELSDKDWANIRELSEEKYKTWSWNYGKSPKYNWSKDNKFEGGYLDVRLDVKKGFIEQAAIFGDFFGIGEVSELESHLVGVKHDRQALEESLKKIDTSYYLGRVTQEELLTLLV</sequence>
<name>A0A3N5CA00_9BACL</name>
<dbReference type="AlphaFoldDB" id="A0A3N5CA00"/>
<organism evidence="9 10">
    <name type="scientific">Abyssicoccus albus</name>
    <dbReference type="NCBI Taxonomy" id="1817405"/>
    <lineage>
        <taxon>Bacteria</taxon>
        <taxon>Bacillati</taxon>
        <taxon>Bacillota</taxon>
        <taxon>Bacilli</taxon>
        <taxon>Bacillales</taxon>
        <taxon>Abyssicoccaceae</taxon>
    </lineage>
</organism>
<keyword evidence="6" id="KW-0067">ATP-binding</keyword>
<keyword evidence="4 9" id="KW-0436">Ligase</keyword>
<comment type="pathway">
    <text evidence="2">Protein modification; protein lipoylation via exogenous pathway; protein N(6)-(lipoyl)lysine from lipoate: step 1/2.</text>
</comment>
<protein>
    <recommendedName>
        <fullName evidence="3">lipoate--protein ligase</fullName>
        <ecNumber evidence="3">6.3.1.20</ecNumber>
    </recommendedName>
</protein>
<dbReference type="FunFam" id="3.30.930.10:FF:000072">
    <property type="entry name" value="Lipoate--protein ligase"/>
    <property type="match status" value="1"/>
</dbReference>
<dbReference type="GO" id="GO:0017118">
    <property type="term" value="F:lipoyltransferase activity"/>
    <property type="evidence" value="ECO:0007669"/>
    <property type="project" value="TreeGrafter"/>
</dbReference>
<keyword evidence="5" id="KW-0547">Nucleotide-binding</keyword>
<accession>A0A3N5CA00</accession>
<dbReference type="GO" id="GO:0005737">
    <property type="term" value="C:cytoplasm"/>
    <property type="evidence" value="ECO:0007669"/>
    <property type="project" value="TreeGrafter"/>
</dbReference>
<dbReference type="Gene3D" id="3.30.390.50">
    <property type="entry name" value="CO dehydrogenase flavoprotein, C-terminal domain"/>
    <property type="match status" value="1"/>
</dbReference>
<dbReference type="Gene3D" id="3.30.930.10">
    <property type="entry name" value="Bira Bifunctional Protein, Domain 2"/>
    <property type="match status" value="1"/>
</dbReference>
<dbReference type="PROSITE" id="PS51733">
    <property type="entry name" value="BPL_LPL_CATALYTIC"/>
    <property type="match status" value="1"/>
</dbReference>
<evidence type="ECO:0000256" key="6">
    <source>
        <dbReference type="ARBA" id="ARBA00022840"/>
    </source>
</evidence>
<dbReference type="PANTHER" id="PTHR12561">
    <property type="entry name" value="LIPOATE-PROTEIN LIGASE"/>
    <property type="match status" value="1"/>
</dbReference>
<dbReference type="GO" id="GO:0005524">
    <property type="term" value="F:ATP binding"/>
    <property type="evidence" value="ECO:0007669"/>
    <property type="project" value="UniProtKB-KW"/>
</dbReference>
<dbReference type="EC" id="6.3.1.20" evidence="3"/>
<evidence type="ECO:0000256" key="1">
    <source>
        <dbReference type="ARBA" id="ARBA00005085"/>
    </source>
</evidence>
<evidence type="ECO:0000256" key="5">
    <source>
        <dbReference type="ARBA" id="ARBA00022741"/>
    </source>
</evidence>
<dbReference type="Pfam" id="PF10437">
    <property type="entry name" value="Lip_prot_lig_C"/>
    <property type="match status" value="1"/>
</dbReference>
<dbReference type="NCBIfam" id="TIGR00545">
    <property type="entry name" value="lipoyltrans"/>
    <property type="match status" value="1"/>
</dbReference>
<dbReference type="InterPro" id="IPR045864">
    <property type="entry name" value="aa-tRNA-synth_II/BPL/LPL"/>
</dbReference>
<dbReference type="EMBL" id="RKRK01000003">
    <property type="protein sequence ID" value="RPF56482.1"/>
    <property type="molecule type" value="Genomic_DNA"/>
</dbReference>